<dbReference type="GO" id="GO:0003910">
    <property type="term" value="F:DNA ligase (ATP) activity"/>
    <property type="evidence" value="ECO:0007669"/>
    <property type="project" value="InterPro"/>
</dbReference>
<dbReference type="Gene3D" id="2.40.50.140">
    <property type="entry name" value="Nucleic acid-binding proteins"/>
    <property type="match status" value="1"/>
</dbReference>
<dbReference type="GO" id="GO:0008270">
    <property type="term" value="F:zinc ion binding"/>
    <property type="evidence" value="ECO:0007669"/>
    <property type="project" value="UniProtKB-KW"/>
</dbReference>
<dbReference type="InterPro" id="IPR012310">
    <property type="entry name" value="DNA_ligase_ATP-dep_cent"/>
</dbReference>
<dbReference type="InterPro" id="IPR050326">
    <property type="entry name" value="NAD_dep_DNA_ligaseB"/>
</dbReference>
<dbReference type="InterPro" id="IPR007527">
    <property type="entry name" value="Znf_SWIM"/>
</dbReference>
<feature type="region of interest" description="Disordered" evidence="7">
    <location>
        <begin position="577"/>
        <end position="605"/>
    </location>
</feature>
<dbReference type="Gene3D" id="3.30.1490.70">
    <property type="match status" value="1"/>
</dbReference>
<evidence type="ECO:0000256" key="6">
    <source>
        <dbReference type="PROSITE-ProRule" id="PRU00325"/>
    </source>
</evidence>
<dbReference type="Pfam" id="PF01068">
    <property type="entry name" value="DNA_ligase_A_M"/>
    <property type="match status" value="1"/>
</dbReference>
<dbReference type="GO" id="GO:0006281">
    <property type="term" value="P:DNA repair"/>
    <property type="evidence" value="ECO:0007669"/>
    <property type="project" value="UniProtKB-KW"/>
</dbReference>
<keyword evidence="6" id="KW-0862">Zinc</keyword>
<dbReference type="InterPro" id="IPR012340">
    <property type="entry name" value="NA-bd_OB-fold"/>
</dbReference>
<gene>
    <name evidence="9" type="ORF">PLEOSDRAFT_1103885</name>
</gene>
<feature type="domain" description="SWIM-type" evidence="8">
    <location>
        <begin position="225"/>
        <end position="265"/>
    </location>
</feature>
<evidence type="ECO:0000256" key="7">
    <source>
        <dbReference type="SAM" id="MobiDB-lite"/>
    </source>
</evidence>
<evidence type="ECO:0000259" key="8">
    <source>
        <dbReference type="PROSITE" id="PS50966"/>
    </source>
</evidence>
<accession>A0A067NPP2</accession>
<sequence length="605" mass="66470">MATDELAEIEGIKPKIWLNDGEEKEVGSQTSKSVYKCKRTFDHYYCTCPAWRNQSRVPVNARSCKHLKSLLGDSYEEARIRLKNPDAPPPKGKPASKAKKPASTSKSSASNSKAAQKPASKRKRAVEDDVEEEDAEEDKQPVKKRTRSKPESTASNATTKDAAKVASSKEEDDVKMDAIQEEVKGGDGDDAAEDELASINGVKPKILMADGEEKEVSSLTSNSKYKIKRTWDHYYCSCPAWRNQGGMPVNARTCKHLKELLGDKYEIARLKYKNPDGPDPTGKSKPASKAKAAKGKQRAKADDDAEDDDDEAGDGNGGGAKNIPELLLAVKWDLETGPDPTGWWISEKLDGVRAFYDGTRMISRLGNPFTPPAWFLDALPKDVTLDGELFGGRGEFQSTVSVVKTINSPHWKGISFQVFDVPSKADLPFEERLSYLEATFGENGTHASKHVVVVAHDEAKDREHVLEKLKEIEGLGGEGLMLRKPRSPYEGRRSNTLLKIKTFYDAEAIVTGYEPGKGRNKGMAGALKCKMASGKTFSVGTGLSDKQRRDPPKIGAIITYRFFELTRDGVPRFPSYIGEAVDKDEPKDAEISKGGKFGADKDAED</sequence>
<feature type="region of interest" description="Disordered" evidence="7">
    <location>
        <begin position="82"/>
        <end position="192"/>
    </location>
</feature>
<dbReference type="InterPro" id="IPR029319">
    <property type="entry name" value="DNA_ligase_OB"/>
</dbReference>
<dbReference type="InterPro" id="IPR016059">
    <property type="entry name" value="DNA_ligase_ATP-dep_CS"/>
</dbReference>
<dbReference type="CDD" id="cd07896">
    <property type="entry name" value="Adenylation_kDNA_ligase_like"/>
    <property type="match status" value="1"/>
</dbReference>
<feature type="domain" description="SWIM-type" evidence="8">
    <location>
        <begin position="35"/>
        <end position="75"/>
    </location>
</feature>
<organism evidence="9 10">
    <name type="scientific">Pleurotus ostreatus (strain PC15)</name>
    <name type="common">Oyster mushroom</name>
    <dbReference type="NCBI Taxonomy" id="1137138"/>
    <lineage>
        <taxon>Eukaryota</taxon>
        <taxon>Fungi</taxon>
        <taxon>Dikarya</taxon>
        <taxon>Basidiomycota</taxon>
        <taxon>Agaricomycotina</taxon>
        <taxon>Agaricomycetes</taxon>
        <taxon>Agaricomycetidae</taxon>
        <taxon>Agaricales</taxon>
        <taxon>Pleurotineae</taxon>
        <taxon>Pleurotaceae</taxon>
        <taxon>Pleurotus</taxon>
    </lineage>
</organism>
<dbReference type="EMBL" id="KL198007">
    <property type="protein sequence ID" value="KDQ29869.1"/>
    <property type="molecule type" value="Genomic_DNA"/>
</dbReference>
<dbReference type="InParanoid" id="A0A067NPP2"/>
<evidence type="ECO:0000313" key="10">
    <source>
        <dbReference type="Proteomes" id="UP000027073"/>
    </source>
</evidence>
<dbReference type="GO" id="GO:0006310">
    <property type="term" value="P:DNA recombination"/>
    <property type="evidence" value="ECO:0007669"/>
    <property type="project" value="InterPro"/>
</dbReference>
<dbReference type="SUPFAM" id="SSF50249">
    <property type="entry name" value="Nucleic acid-binding proteins"/>
    <property type="match status" value="1"/>
</dbReference>
<evidence type="ECO:0000256" key="4">
    <source>
        <dbReference type="ARBA" id="ARBA00022763"/>
    </source>
</evidence>
<feature type="compositionally biased region" description="Basic and acidic residues" evidence="7">
    <location>
        <begin position="580"/>
        <end position="605"/>
    </location>
</feature>
<dbReference type="PROSITE" id="PS00333">
    <property type="entry name" value="DNA_LIGASE_A2"/>
    <property type="match status" value="1"/>
</dbReference>
<keyword evidence="3" id="KW-0235">DNA replication</keyword>
<name>A0A067NPP2_PLEO1</name>
<feature type="region of interest" description="Disordered" evidence="7">
    <location>
        <begin position="271"/>
        <end position="320"/>
    </location>
</feature>
<proteinExistence type="predicted"/>
<dbReference type="HOGENOM" id="CLU_021047_1_0_1"/>
<dbReference type="Pfam" id="PF14743">
    <property type="entry name" value="DNA_ligase_OB_2"/>
    <property type="match status" value="1"/>
</dbReference>
<dbReference type="STRING" id="1137138.A0A067NPP2"/>
<dbReference type="PANTHER" id="PTHR47810:SF1">
    <property type="entry name" value="DNA LIGASE B"/>
    <property type="match status" value="1"/>
</dbReference>
<feature type="compositionally biased region" description="Acidic residues" evidence="7">
    <location>
        <begin position="128"/>
        <end position="137"/>
    </location>
</feature>
<evidence type="ECO:0000256" key="2">
    <source>
        <dbReference type="ARBA" id="ARBA00022598"/>
    </source>
</evidence>
<keyword evidence="5" id="KW-0234">DNA repair</keyword>
<dbReference type="Gene3D" id="3.30.470.30">
    <property type="entry name" value="DNA ligase/mRNA capping enzyme"/>
    <property type="match status" value="1"/>
</dbReference>
<evidence type="ECO:0000313" key="9">
    <source>
        <dbReference type="EMBL" id="KDQ29869.1"/>
    </source>
</evidence>
<feature type="compositionally biased region" description="Basic and acidic residues" evidence="7">
    <location>
        <begin position="175"/>
        <end position="187"/>
    </location>
</feature>
<feature type="compositionally biased region" description="Basic residues" evidence="7">
    <location>
        <begin position="286"/>
        <end position="298"/>
    </location>
</feature>
<evidence type="ECO:0000256" key="1">
    <source>
        <dbReference type="ARBA" id="ARBA00001968"/>
    </source>
</evidence>
<keyword evidence="6" id="KW-0863">Zinc-finger</keyword>
<dbReference type="PROSITE" id="PS50966">
    <property type="entry name" value="ZF_SWIM"/>
    <property type="match status" value="2"/>
</dbReference>
<keyword evidence="2" id="KW-0436">Ligase</keyword>
<feature type="compositionally biased region" description="Acidic residues" evidence="7">
    <location>
        <begin position="303"/>
        <end position="313"/>
    </location>
</feature>
<evidence type="ECO:0000256" key="3">
    <source>
        <dbReference type="ARBA" id="ARBA00022705"/>
    </source>
</evidence>
<keyword evidence="6" id="KW-0479">Metal-binding</keyword>
<dbReference type="GO" id="GO:0005524">
    <property type="term" value="F:ATP binding"/>
    <property type="evidence" value="ECO:0007669"/>
    <property type="project" value="InterPro"/>
</dbReference>
<keyword evidence="4" id="KW-0227">DNA damage</keyword>
<feature type="compositionally biased region" description="Low complexity" evidence="7">
    <location>
        <begin position="101"/>
        <end position="118"/>
    </location>
</feature>
<evidence type="ECO:0000256" key="5">
    <source>
        <dbReference type="ARBA" id="ARBA00023204"/>
    </source>
</evidence>
<dbReference type="PANTHER" id="PTHR47810">
    <property type="entry name" value="DNA LIGASE"/>
    <property type="match status" value="1"/>
</dbReference>
<dbReference type="SUPFAM" id="SSF56091">
    <property type="entry name" value="DNA ligase/mRNA capping enzyme, catalytic domain"/>
    <property type="match status" value="1"/>
</dbReference>
<dbReference type="CDD" id="cd08041">
    <property type="entry name" value="OBF_kDNA_ligase_like"/>
    <property type="match status" value="1"/>
</dbReference>
<dbReference type="Proteomes" id="UP000027073">
    <property type="component" value="Unassembled WGS sequence"/>
</dbReference>
<dbReference type="NCBIfam" id="NF006592">
    <property type="entry name" value="PRK09125.1"/>
    <property type="match status" value="1"/>
</dbReference>
<reference evidence="10" key="1">
    <citation type="journal article" date="2014" name="Proc. Natl. Acad. Sci. U.S.A.">
        <title>Extensive sampling of basidiomycete genomes demonstrates inadequacy of the white-rot/brown-rot paradigm for wood decay fungi.</title>
        <authorList>
            <person name="Riley R."/>
            <person name="Salamov A.A."/>
            <person name="Brown D.W."/>
            <person name="Nagy L.G."/>
            <person name="Floudas D."/>
            <person name="Held B.W."/>
            <person name="Levasseur A."/>
            <person name="Lombard V."/>
            <person name="Morin E."/>
            <person name="Otillar R."/>
            <person name="Lindquist E.A."/>
            <person name="Sun H."/>
            <person name="LaButti K.M."/>
            <person name="Schmutz J."/>
            <person name="Jabbour D."/>
            <person name="Luo H."/>
            <person name="Baker S.E."/>
            <person name="Pisabarro A.G."/>
            <person name="Walton J.D."/>
            <person name="Blanchette R.A."/>
            <person name="Henrissat B."/>
            <person name="Martin F."/>
            <person name="Cullen D."/>
            <person name="Hibbett D.S."/>
            <person name="Grigoriev I.V."/>
        </authorList>
    </citation>
    <scope>NUCLEOTIDE SEQUENCE [LARGE SCALE GENOMIC DNA]</scope>
    <source>
        <strain evidence="10">PC15</strain>
    </source>
</reference>
<dbReference type="AlphaFoldDB" id="A0A067NPP2"/>
<dbReference type="GO" id="GO:0006260">
    <property type="term" value="P:DNA replication"/>
    <property type="evidence" value="ECO:0007669"/>
    <property type="project" value="UniProtKB-KW"/>
</dbReference>
<comment type="cofactor">
    <cofactor evidence="1">
        <name>a divalent metal cation</name>
        <dbReference type="ChEBI" id="CHEBI:60240"/>
    </cofactor>
</comment>
<protein>
    <recommendedName>
        <fullName evidence="8">SWIM-type domain-containing protein</fullName>
    </recommendedName>
</protein>
<dbReference type="OrthoDB" id="411785at2759"/>
<dbReference type="VEuPathDB" id="FungiDB:PLEOSDRAFT_1103885"/>